<dbReference type="InterPro" id="IPR013830">
    <property type="entry name" value="SGNH_hydro"/>
</dbReference>
<accession>A0A381Q8E6</accession>
<dbReference type="GO" id="GO:0004622">
    <property type="term" value="F:phosphatidylcholine lysophospholipase activity"/>
    <property type="evidence" value="ECO:0007669"/>
    <property type="project" value="TreeGrafter"/>
</dbReference>
<protein>
    <recommendedName>
        <fullName evidence="1">SGNH hydrolase-type esterase domain-containing protein</fullName>
    </recommendedName>
</protein>
<evidence type="ECO:0000313" key="2">
    <source>
        <dbReference type="EMBL" id="SUZ75602.1"/>
    </source>
</evidence>
<proteinExistence type="predicted"/>
<feature type="domain" description="SGNH hydrolase-type esterase" evidence="1">
    <location>
        <begin position="22"/>
        <end position="187"/>
    </location>
</feature>
<gene>
    <name evidence="2" type="ORF">METZ01_LOCUS28456</name>
</gene>
<dbReference type="InterPro" id="IPR051532">
    <property type="entry name" value="Ester_Hydrolysis_Enzymes"/>
</dbReference>
<dbReference type="CDD" id="cd01822">
    <property type="entry name" value="Lysophospholipase_L1_like"/>
    <property type="match status" value="1"/>
</dbReference>
<sequence>MDIERTVPLDNNYQDTRPLIVFLGDSVTFGLGLPPHDAYPSIIQELIDAAGYGYKVHNASVSGDTTAGGLRRLSWVLDGDIHVDDIHVLVIALGANDGLRGLSIVQMQENLSSIIEQAQSKDILVLLTGMEAPPNLGSLYANDFRVVFRDLADEYDVTLLPFLLEGVAGNVELNQADGIHPNTKGAQMIAEMVWLTLKPMLRMDSAR</sequence>
<organism evidence="2">
    <name type="scientific">marine metagenome</name>
    <dbReference type="NCBI Taxonomy" id="408172"/>
    <lineage>
        <taxon>unclassified sequences</taxon>
        <taxon>metagenomes</taxon>
        <taxon>ecological metagenomes</taxon>
    </lineage>
</organism>
<dbReference type="Gene3D" id="3.40.50.1110">
    <property type="entry name" value="SGNH hydrolase"/>
    <property type="match status" value="1"/>
</dbReference>
<dbReference type="InterPro" id="IPR036514">
    <property type="entry name" value="SGNH_hydro_sf"/>
</dbReference>
<dbReference type="PANTHER" id="PTHR30383:SF24">
    <property type="entry name" value="THIOESTERASE 1_PROTEASE 1_LYSOPHOSPHOLIPASE L1"/>
    <property type="match status" value="1"/>
</dbReference>
<reference evidence="2" key="1">
    <citation type="submission" date="2018-05" db="EMBL/GenBank/DDBJ databases">
        <authorList>
            <person name="Lanie J.A."/>
            <person name="Ng W.-L."/>
            <person name="Kazmierczak K.M."/>
            <person name="Andrzejewski T.M."/>
            <person name="Davidsen T.M."/>
            <person name="Wayne K.J."/>
            <person name="Tettelin H."/>
            <person name="Glass J.I."/>
            <person name="Rusch D."/>
            <person name="Podicherti R."/>
            <person name="Tsui H.-C.T."/>
            <person name="Winkler M.E."/>
        </authorList>
    </citation>
    <scope>NUCLEOTIDE SEQUENCE</scope>
</reference>
<evidence type="ECO:0000259" key="1">
    <source>
        <dbReference type="Pfam" id="PF13472"/>
    </source>
</evidence>
<dbReference type="EMBL" id="UINC01001251">
    <property type="protein sequence ID" value="SUZ75602.1"/>
    <property type="molecule type" value="Genomic_DNA"/>
</dbReference>
<dbReference type="SUPFAM" id="SSF52266">
    <property type="entry name" value="SGNH hydrolase"/>
    <property type="match status" value="1"/>
</dbReference>
<name>A0A381Q8E6_9ZZZZ</name>
<dbReference type="PANTHER" id="PTHR30383">
    <property type="entry name" value="THIOESTERASE 1/PROTEASE 1/LYSOPHOSPHOLIPASE L1"/>
    <property type="match status" value="1"/>
</dbReference>
<dbReference type="AlphaFoldDB" id="A0A381Q8E6"/>
<dbReference type="Pfam" id="PF13472">
    <property type="entry name" value="Lipase_GDSL_2"/>
    <property type="match status" value="1"/>
</dbReference>